<evidence type="ECO:0000256" key="4">
    <source>
        <dbReference type="ARBA" id="ARBA00023186"/>
    </source>
</evidence>
<dbReference type="Pfam" id="PF14011">
    <property type="entry name" value="ESX-1_EspG"/>
    <property type="match status" value="1"/>
</dbReference>
<dbReference type="GO" id="GO:0005737">
    <property type="term" value="C:cytoplasm"/>
    <property type="evidence" value="ECO:0007669"/>
    <property type="project" value="UniProtKB-SubCell"/>
</dbReference>
<proteinExistence type="inferred from homology"/>
<evidence type="ECO:0000313" key="7">
    <source>
        <dbReference type="Proteomes" id="UP000501849"/>
    </source>
</evidence>
<dbReference type="EMBL" id="CP038798">
    <property type="protein sequence ID" value="QIV79927.1"/>
    <property type="molecule type" value="Genomic_DNA"/>
</dbReference>
<keyword evidence="3" id="KW-0963">Cytoplasm</keyword>
<evidence type="ECO:0000256" key="2">
    <source>
        <dbReference type="ARBA" id="ARBA00006411"/>
    </source>
</evidence>
<keyword evidence="4" id="KW-0143">Chaperone</keyword>
<accession>A0A6H0S1L7</accession>
<keyword evidence="6" id="KW-0614">Plasmid</keyword>
<sequence>MAKKRLSNTRAEAGPPVTRPPSFIKRPPPPVPGPRAITAIDTTREGAWLLQALCGIELLPPAMLLRPYVSASGRPTGHPGIEVLREAGAILDEDTVHPTVARWLETLSSPDIALTVDVKRPGVEFMRMVIARRGKSHAAISRSGPEVAEDVTIEEVATVPSLRALFERIMVLCDRGRGPVEPASLPPVTVRTADLVDSFAKIVVGDHTPAAALAALNLNTDQRRILTLAADQPLMEVSFALTIHDSRGEHVAMASAAVTDTAEGRIVTGPILGEDRTWWTQIVPGTPDAGGNALRALVATVGTTWEGHSRSK</sequence>
<dbReference type="InterPro" id="IPR025734">
    <property type="entry name" value="EspG"/>
</dbReference>
<dbReference type="KEGG" id="mfre:EXE63_02670"/>
<protein>
    <submittedName>
        <fullName evidence="6">ESX secretion-associated protein EspG</fullName>
    </submittedName>
</protein>
<keyword evidence="7" id="KW-1185">Reference proteome</keyword>
<geneLocation type="plasmid" evidence="6 7">
    <name>unnamed2</name>
</geneLocation>
<dbReference type="AlphaFoldDB" id="A0A6H0S1L7"/>
<gene>
    <name evidence="6" type="ORF">EXE63_02670</name>
</gene>
<organism evidence="6 7">
    <name type="scientific">Mycolicibacterium frederiksbergense</name>
    <dbReference type="NCBI Taxonomy" id="117567"/>
    <lineage>
        <taxon>Bacteria</taxon>
        <taxon>Bacillati</taxon>
        <taxon>Actinomycetota</taxon>
        <taxon>Actinomycetes</taxon>
        <taxon>Mycobacteriales</taxon>
        <taxon>Mycobacteriaceae</taxon>
        <taxon>Mycolicibacterium</taxon>
    </lineage>
</organism>
<name>A0A6H0S1L7_9MYCO</name>
<comment type="similarity">
    <text evidence="2">Belongs to the EspG family.</text>
</comment>
<evidence type="ECO:0000256" key="5">
    <source>
        <dbReference type="SAM" id="MobiDB-lite"/>
    </source>
</evidence>
<evidence type="ECO:0000256" key="3">
    <source>
        <dbReference type="ARBA" id="ARBA00022490"/>
    </source>
</evidence>
<evidence type="ECO:0000256" key="1">
    <source>
        <dbReference type="ARBA" id="ARBA00004496"/>
    </source>
</evidence>
<reference evidence="6 7" key="1">
    <citation type="submission" date="2019-04" db="EMBL/GenBank/DDBJ databases">
        <title>Draft, Whole-Genome Sequence of the Anthracene-degrading Mycobacterium frederiksbergense LB501T, Isolated from a Polycyclic Aromatic Hydrocarbon (PAH)-Contaminated Soil.</title>
        <authorList>
            <person name="Augelletti F."/>
        </authorList>
    </citation>
    <scope>NUCLEOTIDE SEQUENCE [LARGE SCALE GENOMIC DNA]</scope>
    <source>
        <strain evidence="6 7">LB 501T</strain>
        <plasmid evidence="6 7">unnamed2</plasmid>
    </source>
</reference>
<dbReference type="Proteomes" id="UP000501849">
    <property type="component" value="Plasmid unnamed2"/>
</dbReference>
<comment type="subcellular location">
    <subcellularLocation>
        <location evidence="1">Cytoplasm</location>
    </subcellularLocation>
</comment>
<evidence type="ECO:0000313" key="6">
    <source>
        <dbReference type="EMBL" id="QIV79927.1"/>
    </source>
</evidence>
<feature type="region of interest" description="Disordered" evidence="5">
    <location>
        <begin position="1"/>
        <end position="31"/>
    </location>
</feature>